<accession>A0ABQ4KJ28</accession>
<sequence length="50" mass="5708">MAENQLSMVALIEDTTQSLAKKTEYLDRFIRSFSYFQSHTGSTVISLTFT</sequence>
<comment type="caution">
    <text evidence="1">The sequence shown here is derived from an EMBL/GenBank/DDBJ whole genome shotgun (WGS) entry which is preliminary data.</text>
</comment>
<proteinExistence type="predicted"/>
<reference evidence="1 2" key="1">
    <citation type="submission" date="2021-03" db="EMBL/GenBank/DDBJ databases">
        <title>Antimicrobial resistance genes in bacteria isolated from Japanese honey, and their potential for conferring macrolide and lincosamide resistance in the American foulbrood pathogen Paenibacillus larvae.</title>
        <authorList>
            <person name="Okamoto M."/>
            <person name="Kumagai M."/>
            <person name="Kanamori H."/>
            <person name="Takamatsu D."/>
        </authorList>
    </citation>
    <scope>NUCLEOTIDE SEQUENCE [LARGE SCALE GENOMIC DNA]</scope>
    <source>
        <strain evidence="1 2">J8TS2</strain>
    </source>
</reference>
<keyword evidence="2" id="KW-1185">Reference proteome</keyword>
<dbReference type="EMBL" id="BORB01000017">
    <property type="protein sequence ID" value="GIN57965.1"/>
    <property type="molecule type" value="Genomic_DNA"/>
</dbReference>
<evidence type="ECO:0000313" key="2">
    <source>
        <dbReference type="Proteomes" id="UP000679950"/>
    </source>
</evidence>
<dbReference type="Proteomes" id="UP000679950">
    <property type="component" value="Unassembled WGS sequence"/>
</dbReference>
<gene>
    <name evidence="1" type="ORF">J8TS2_22840</name>
</gene>
<evidence type="ECO:0000313" key="1">
    <source>
        <dbReference type="EMBL" id="GIN57965.1"/>
    </source>
</evidence>
<organism evidence="1 2">
    <name type="scientific">Lederbergia ruris</name>
    <dbReference type="NCBI Taxonomy" id="217495"/>
    <lineage>
        <taxon>Bacteria</taxon>
        <taxon>Bacillati</taxon>
        <taxon>Bacillota</taxon>
        <taxon>Bacilli</taxon>
        <taxon>Bacillales</taxon>
        <taxon>Bacillaceae</taxon>
        <taxon>Lederbergia</taxon>
    </lineage>
</organism>
<name>A0ABQ4KJ28_9BACI</name>
<protein>
    <submittedName>
        <fullName evidence="1">Uncharacterized protein</fullName>
    </submittedName>
</protein>